<name>A0A6A6T8A5_9PLEO</name>
<feature type="region of interest" description="Disordered" evidence="1">
    <location>
        <begin position="169"/>
        <end position="248"/>
    </location>
</feature>
<dbReference type="InterPro" id="IPR019481">
    <property type="entry name" value="TFIIIC_triple_barrel"/>
</dbReference>
<dbReference type="Gene3D" id="2.60.40.4370">
    <property type="match status" value="1"/>
</dbReference>
<protein>
    <recommendedName>
        <fullName evidence="2">Transcription factor TFIIIC triple barrel domain-containing protein</fullName>
    </recommendedName>
</protein>
<evidence type="ECO:0000313" key="4">
    <source>
        <dbReference type="Proteomes" id="UP000799324"/>
    </source>
</evidence>
<sequence length="248" mass="27591">MAQNQEDEWEYEYDENETEDFYITLDVSNVPPDGTSGAPEFDSIHPRLASRPLHLHSKLRQTLVRRPAEDVTDPIDTEENQSTGEMQIINLHTQNPLVVYNDQLLSCKWASTIGTDMFFVKSESGTDAGERPLRSLPAVDLLAMSSTKLVAKAARLRPRDDILEGFQAQKESGAVETSGSLPTDDGPQESSDFLAKLNEAKAKRGEKSRLEVLRNPDGSSSVIATMPQRKSPKTRQKAVSEDVEMEED</sequence>
<dbReference type="Pfam" id="PF10419">
    <property type="entry name" value="TFIIIC_sub6"/>
    <property type="match status" value="1"/>
</dbReference>
<reference evidence="3" key="1">
    <citation type="journal article" date="2020" name="Stud. Mycol.">
        <title>101 Dothideomycetes genomes: a test case for predicting lifestyles and emergence of pathogens.</title>
        <authorList>
            <person name="Haridas S."/>
            <person name="Albert R."/>
            <person name="Binder M."/>
            <person name="Bloem J."/>
            <person name="Labutti K."/>
            <person name="Salamov A."/>
            <person name="Andreopoulos B."/>
            <person name="Baker S."/>
            <person name="Barry K."/>
            <person name="Bills G."/>
            <person name="Bluhm B."/>
            <person name="Cannon C."/>
            <person name="Castanera R."/>
            <person name="Culley D."/>
            <person name="Daum C."/>
            <person name="Ezra D."/>
            <person name="Gonzalez J."/>
            <person name="Henrissat B."/>
            <person name="Kuo A."/>
            <person name="Liang C."/>
            <person name="Lipzen A."/>
            <person name="Lutzoni F."/>
            <person name="Magnuson J."/>
            <person name="Mondo S."/>
            <person name="Nolan M."/>
            <person name="Ohm R."/>
            <person name="Pangilinan J."/>
            <person name="Park H.-J."/>
            <person name="Ramirez L."/>
            <person name="Alfaro M."/>
            <person name="Sun H."/>
            <person name="Tritt A."/>
            <person name="Yoshinaga Y."/>
            <person name="Zwiers L.-H."/>
            <person name="Turgeon B."/>
            <person name="Goodwin S."/>
            <person name="Spatafora J."/>
            <person name="Crous P."/>
            <person name="Grigoriev I."/>
        </authorList>
    </citation>
    <scope>NUCLEOTIDE SEQUENCE</scope>
    <source>
        <strain evidence="3">CBS 122681</strain>
    </source>
</reference>
<dbReference type="OrthoDB" id="1877767at2759"/>
<dbReference type="AlphaFoldDB" id="A0A6A6T8A5"/>
<organism evidence="3 4">
    <name type="scientific">Lophiostoma macrostomum CBS 122681</name>
    <dbReference type="NCBI Taxonomy" id="1314788"/>
    <lineage>
        <taxon>Eukaryota</taxon>
        <taxon>Fungi</taxon>
        <taxon>Dikarya</taxon>
        <taxon>Ascomycota</taxon>
        <taxon>Pezizomycotina</taxon>
        <taxon>Dothideomycetes</taxon>
        <taxon>Pleosporomycetidae</taxon>
        <taxon>Pleosporales</taxon>
        <taxon>Lophiostomataceae</taxon>
        <taxon>Lophiostoma</taxon>
    </lineage>
</organism>
<evidence type="ECO:0000259" key="2">
    <source>
        <dbReference type="Pfam" id="PF10419"/>
    </source>
</evidence>
<dbReference type="EMBL" id="MU004341">
    <property type="protein sequence ID" value="KAF2656066.1"/>
    <property type="molecule type" value="Genomic_DNA"/>
</dbReference>
<feature type="compositionally biased region" description="Basic and acidic residues" evidence="1">
    <location>
        <begin position="198"/>
        <end position="214"/>
    </location>
</feature>
<accession>A0A6A6T8A5</accession>
<evidence type="ECO:0000313" key="3">
    <source>
        <dbReference type="EMBL" id="KAF2656066.1"/>
    </source>
</evidence>
<keyword evidence="4" id="KW-1185">Reference proteome</keyword>
<proteinExistence type="predicted"/>
<evidence type="ECO:0000256" key="1">
    <source>
        <dbReference type="SAM" id="MobiDB-lite"/>
    </source>
</evidence>
<feature type="domain" description="Transcription factor TFIIIC triple barrel" evidence="2">
    <location>
        <begin position="16"/>
        <end position="156"/>
    </location>
</feature>
<gene>
    <name evidence="3" type="ORF">K491DRAFT_692421</name>
</gene>
<dbReference type="Proteomes" id="UP000799324">
    <property type="component" value="Unassembled WGS sequence"/>
</dbReference>